<feature type="compositionally biased region" description="Basic and acidic residues" evidence="1">
    <location>
        <begin position="343"/>
        <end position="355"/>
    </location>
</feature>
<dbReference type="RefSeq" id="WP_229880251.1">
    <property type="nucleotide sequence ID" value="NZ_BNAV01000001.1"/>
</dbReference>
<comment type="caution">
    <text evidence="3">The sequence shown here is derived from an EMBL/GenBank/DDBJ whole genome shotgun (WGS) entry which is preliminary data.</text>
</comment>
<dbReference type="PANTHER" id="PTHR43194:SF4">
    <property type="entry name" value="AB HYDROLASE-1 DOMAIN-CONTAINING PROTEIN"/>
    <property type="match status" value="1"/>
</dbReference>
<evidence type="ECO:0000313" key="4">
    <source>
        <dbReference type="Proteomes" id="UP000658656"/>
    </source>
</evidence>
<evidence type="ECO:0000256" key="1">
    <source>
        <dbReference type="SAM" id="MobiDB-lite"/>
    </source>
</evidence>
<dbReference type="InterPro" id="IPR029058">
    <property type="entry name" value="AB_hydrolase_fold"/>
</dbReference>
<feature type="domain" description="AB hydrolase-1" evidence="2">
    <location>
        <begin position="37"/>
        <end position="196"/>
    </location>
</feature>
<accession>A0A8H9IS19</accession>
<feature type="region of interest" description="Disordered" evidence="1">
    <location>
        <begin position="322"/>
        <end position="373"/>
    </location>
</feature>
<evidence type="ECO:0000313" key="3">
    <source>
        <dbReference type="EMBL" id="GHF34615.1"/>
    </source>
</evidence>
<dbReference type="Proteomes" id="UP000658656">
    <property type="component" value="Unassembled WGS sequence"/>
</dbReference>
<dbReference type="SUPFAM" id="SSF53474">
    <property type="entry name" value="alpha/beta-Hydrolases"/>
    <property type="match status" value="1"/>
</dbReference>
<dbReference type="GO" id="GO:0016787">
    <property type="term" value="F:hydrolase activity"/>
    <property type="evidence" value="ECO:0007669"/>
    <property type="project" value="UniProtKB-KW"/>
</dbReference>
<name>A0A8H9IS19_9PSEU</name>
<dbReference type="InterPro" id="IPR050228">
    <property type="entry name" value="Carboxylesterase_BioH"/>
</dbReference>
<reference evidence="3" key="2">
    <citation type="submission" date="2020-09" db="EMBL/GenBank/DDBJ databases">
        <authorList>
            <person name="Sun Q."/>
            <person name="Zhou Y."/>
        </authorList>
    </citation>
    <scope>NUCLEOTIDE SEQUENCE</scope>
    <source>
        <strain evidence="3">CGMCC 4.7679</strain>
    </source>
</reference>
<reference evidence="3" key="1">
    <citation type="journal article" date="2014" name="Int. J. Syst. Evol. Microbiol.">
        <title>Complete genome sequence of Corynebacterium casei LMG S-19264T (=DSM 44701T), isolated from a smear-ripened cheese.</title>
        <authorList>
            <consortium name="US DOE Joint Genome Institute (JGI-PGF)"/>
            <person name="Walter F."/>
            <person name="Albersmeier A."/>
            <person name="Kalinowski J."/>
            <person name="Ruckert C."/>
        </authorList>
    </citation>
    <scope>NUCLEOTIDE SEQUENCE</scope>
    <source>
        <strain evidence="3">CGMCC 4.7679</strain>
    </source>
</reference>
<dbReference type="PANTHER" id="PTHR43194">
    <property type="entry name" value="HYDROLASE ALPHA/BETA FOLD FAMILY"/>
    <property type="match status" value="1"/>
</dbReference>
<organism evidence="3 4">
    <name type="scientific">Amycolatopsis bartoniae</name>
    <dbReference type="NCBI Taxonomy" id="941986"/>
    <lineage>
        <taxon>Bacteria</taxon>
        <taxon>Bacillati</taxon>
        <taxon>Actinomycetota</taxon>
        <taxon>Actinomycetes</taxon>
        <taxon>Pseudonocardiales</taxon>
        <taxon>Pseudonocardiaceae</taxon>
        <taxon>Amycolatopsis</taxon>
    </lineage>
</organism>
<dbReference type="InterPro" id="IPR000073">
    <property type="entry name" value="AB_hydrolase_1"/>
</dbReference>
<sequence>MSTRRGFWITGEVVAGVQRGPMWVEELAPEGTGQRVPVVLVHGGGGQGTDWLLTPDGRPGWAPLLAAAGHRVFVVDRPGHGRSPADPAVLGPLAPTFGEERLRELFLGPANTRWPGAADGSDEIFAQFAASQGPSATDTAAAHALERDRLTALLERTGPAVLLASSAGGPGAWLAADARPELVRAFVAVETLGPPFTGQPGTPLPWGLAAAPLTYDPPISDPGQLHTHTDPAGPVPKVLQEEPARRLASLARLPIAVVTAQASPFRLFDGHLVEFLTQAGCSPALLRLENAGIHGNGHGMMLESNNAEVLAVITGWLADRGLDGPEGTGFPPGTDNPDASPRPVDDDGRRPKENRCAPSSGAEPGRSRPESSR</sequence>
<evidence type="ECO:0000259" key="2">
    <source>
        <dbReference type="Pfam" id="PF00561"/>
    </source>
</evidence>
<proteinExistence type="predicted"/>
<dbReference type="AlphaFoldDB" id="A0A8H9IS19"/>
<dbReference type="Gene3D" id="3.40.50.1820">
    <property type="entry name" value="alpha/beta hydrolase"/>
    <property type="match status" value="1"/>
</dbReference>
<dbReference type="Pfam" id="PF00561">
    <property type="entry name" value="Abhydrolase_1"/>
    <property type="match status" value="1"/>
</dbReference>
<keyword evidence="3" id="KW-0378">Hydrolase</keyword>
<gene>
    <name evidence="3" type="ORF">GCM10017566_04150</name>
</gene>
<keyword evidence="4" id="KW-1185">Reference proteome</keyword>
<dbReference type="EMBL" id="BNAV01000001">
    <property type="protein sequence ID" value="GHF34615.1"/>
    <property type="molecule type" value="Genomic_DNA"/>
</dbReference>
<protein>
    <submittedName>
        <fullName evidence="3">Alpha/beta hydrolase</fullName>
    </submittedName>
</protein>